<dbReference type="InterPro" id="IPR036097">
    <property type="entry name" value="HisK_dim/P_sf"/>
</dbReference>
<evidence type="ECO:0000256" key="14">
    <source>
        <dbReference type="PROSITE-ProRule" id="PRU00110"/>
    </source>
</evidence>
<evidence type="ECO:0000256" key="9">
    <source>
        <dbReference type="ARBA" id="ARBA00022777"/>
    </source>
</evidence>
<comment type="caution">
    <text evidence="22">The sequence shown here is derived from an EMBL/GenBank/DDBJ whole genome shotgun (WGS) entry which is preliminary data.</text>
</comment>
<keyword evidence="6" id="KW-0808">Transferase</keyword>
<evidence type="ECO:0000256" key="11">
    <source>
        <dbReference type="ARBA" id="ARBA00022989"/>
    </source>
</evidence>
<evidence type="ECO:0000256" key="13">
    <source>
        <dbReference type="ARBA" id="ARBA00023136"/>
    </source>
</evidence>
<dbReference type="GO" id="GO:0000155">
    <property type="term" value="F:phosphorelay sensor kinase activity"/>
    <property type="evidence" value="ECO:0007669"/>
    <property type="project" value="InterPro"/>
</dbReference>
<dbReference type="InterPro" id="IPR004358">
    <property type="entry name" value="Sig_transdc_His_kin-like_C"/>
</dbReference>
<keyword evidence="9" id="KW-0418">Kinase</keyword>
<feature type="domain" description="Histidine kinase" evidence="18">
    <location>
        <begin position="291"/>
        <end position="512"/>
    </location>
</feature>
<keyword evidence="23" id="KW-1185">Reference proteome</keyword>
<feature type="coiled-coil region" evidence="16">
    <location>
        <begin position="229"/>
        <end position="267"/>
    </location>
</feature>
<dbReference type="Pfam" id="PF01627">
    <property type="entry name" value="Hpt"/>
    <property type="match status" value="1"/>
</dbReference>
<dbReference type="PROSITE" id="PS50885">
    <property type="entry name" value="HAMP"/>
    <property type="match status" value="1"/>
</dbReference>
<dbReference type="Gene3D" id="1.10.287.130">
    <property type="match status" value="1"/>
</dbReference>
<evidence type="ECO:0000256" key="15">
    <source>
        <dbReference type="PROSITE-ProRule" id="PRU00169"/>
    </source>
</evidence>
<dbReference type="Gene3D" id="1.20.120.160">
    <property type="entry name" value="HPT domain"/>
    <property type="match status" value="1"/>
</dbReference>
<evidence type="ECO:0000259" key="19">
    <source>
        <dbReference type="PROSITE" id="PS50110"/>
    </source>
</evidence>
<feature type="transmembrane region" description="Helical" evidence="17">
    <location>
        <begin position="12"/>
        <end position="33"/>
    </location>
</feature>
<keyword evidence="5 15" id="KW-0597">Phosphoprotein</keyword>
<evidence type="ECO:0000256" key="12">
    <source>
        <dbReference type="ARBA" id="ARBA00023012"/>
    </source>
</evidence>
<keyword evidence="13 17" id="KW-0472">Membrane</keyword>
<evidence type="ECO:0000256" key="16">
    <source>
        <dbReference type="SAM" id="Coils"/>
    </source>
</evidence>
<keyword evidence="16" id="KW-0175">Coiled coil</keyword>
<dbReference type="SMART" id="SM00387">
    <property type="entry name" value="HATPase_c"/>
    <property type="match status" value="1"/>
</dbReference>
<evidence type="ECO:0000259" key="20">
    <source>
        <dbReference type="PROSITE" id="PS50885"/>
    </source>
</evidence>
<evidence type="ECO:0000256" key="10">
    <source>
        <dbReference type="ARBA" id="ARBA00022840"/>
    </source>
</evidence>
<evidence type="ECO:0000256" key="6">
    <source>
        <dbReference type="ARBA" id="ARBA00022679"/>
    </source>
</evidence>
<feature type="domain" description="Response regulatory" evidence="19">
    <location>
        <begin position="531"/>
        <end position="647"/>
    </location>
</feature>
<dbReference type="InterPro" id="IPR036890">
    <property type="entry name" value="HATPase_C_sf"/>
</dbReference>
<feature type="modified residue" description="Phosphohistidine" evidence="14">
    <location>
        <position position="863"/>
    </location>
</feature>
<evidence type="ECO:0000256" key="4">
    <source>
        <dbReference type="ARBA" id="ARBA00022475"/>
    </source>
</evidence>
<dbReference type="PROSITE" id="PS50109">
    <property type="entry name" value="HIS_KIN"/>
    <property type="match status" value="1"/>
</dbReference>
<dbReference type="InterPro" id="IPR003661">
    <property type="entry name" value="HisK_dim/P_dom"/>
</dbReference>
<dbReference type="Proteomes" id="UP000256763">
    <property type="component" value="Unassembled WGS sequence"/>
</dbReference>
<dbReference type="SUPFAM" id="SSF52172">
    <property type="entry name" value="CheY-like"/>
    <property type="match status" value="2"/>
</dbReference>
<reference evidence="23" key="1">
    <citation type="submission" date="2017-05" db="EMBL/GenBank/DDBJ databases">
        <authorList>
            <person name="Sharma S."/>
            <person name="Sidhu C."/>
            <person name="Pinnaka A.K."/>
        </authorList>
    </citation>
    <scope>NUCLEOTIDE SEQUENCE [LARGE SCALE GENOMIC DNA]</scope>
    <source>
        <strain evidence="23">AK93</strain>
    </source>
</reference>
<dbReference type="PANTHER" id="PTHR45339">
    <property type="entry name" value="HYBRID SIGNAL TRANSDUCTION HISTIDINE KINASE J"/>
    <property type="match status" value="1"/>
</dbReference>
<dbReference type="EC" id="2.7.13.3" evidence="3"/>
<dbReference type="PROSITE" id="PS50110">
    <property type="entry name" value="RESPONSE_REGULATORY"/>
    <property type="match status" value="2"/>
</dbReference>
<dbReference type="SUPFAM" id="SSF47384">
    <property type="entry name" value="Homodimeric domain of signal transducing histidine kinase"/>
    <property type="match status" value="1"/>
</dbReference>
<evidence type="ECO:0000259" key="21">
    <source>
        <dbReference type="PROSITE" id="PS50894"/>
    </source>
</evidence>
<dbReference type="Gene3D" id="6.10.340.10">
    <property type="match status" value="1"/>
</dbReference>
<feature type="domain" description="HPt" evidence="21">
    <location>
        <begin position="824"/>
        <end position="923"/>
    </location>
</feature>
<name>A0A3E0X2I3_9GAMM</name>
<dbReference type="SUPFAM" id="SSF47226">
    <property type="entry name" value="Histidine-containing phosphotransfer domain, HPT domain"/>
    <property type="match status" value="1"/>
</dbReference>
<dbReference type="CDD" id="cd16922">
    <property type="entry name" value="HATPase_EvgS-ArcB-TorS-like"/>
    <property type="match status" value="1"/>
</dbReference>
<dbReference type="PROSITE" id="PS50894">
    <property type="entry name" value="HPT"/>
    <property type="match status" value="1"/>
</dbReference>
<dbReference type="InterPro" id="IPR003660">
    <property type="entry name" value="HAMP_dom"/>
</dbReference>
<dbReference type="Pfam" id="PF00072">
    <property type="entry name" value="Response_reg"/>
    <property type="match status" value="1"/>
</dbReference>
<dbReference type="SMART" id="SM00448">
    <property type="entry name" value="REC"/>
    <property type="match status" value="2"/>
</dbReference>
<evidence type="ECO:0000256" key="7">
    <source>
        <dbReference type="ARBA" id="ARBA00022692"/>
    </source>
</evidence>
<dbReference type="EMBL" id="NFZW01000003">
    <property type="protein sequence ID" value="RFA38593.1"/>
    <property type="molecule type" value="Genomic_DNA"/>
</dbReference>
<keyword evidence="12" id="KW-0902">Two-component regulatory system</keyword>
<comment type="subcellular location">
    <subcellularLocation>
        <location evidence="2">Cell membrane</location>
        <topology evidence="2">Multi-pass membrane protein</topology>
    </subcellularLocation>
</comment>
<dbReference type="SMART" id="SM00304">
    <property type="entry name" value="HAMP"/>
    <property type="match status" value="1"/>
</dbReference>
<protein>
    <recommendedName>
        <fullName evidence="3">histidine kinase</fullName>
        <ecNumber evidence="3">2.7.13.3</ecNumber>
    </recommendedName>
</protein>
<dbReference type="RefSeq" id="WP_116347520.1">
    <property type="nucleotide sequence ID" value="NZ_NFZW01000003.1"/>
</dbReference>
<evidence type="ECO:0000313" key="22">
    <source>
        <dbReference type="EMBL" id="RFA38593.1"/>
    </source>
</evidence>
<keyword evidence="10" id="KW-0067">ATP-binding</keyword>
<dbReference type="InterPro" id="IPR003594">
    <property type="entry name" value="HATPase_dom"/>
</dbReference>
<dbReference type="CDD" id="cd17546">
    <property type="entry name" value="REC_hyHK_CKI1_RcsC-like"/>
    <property type="match status" value="1"/>
</dbReference>
<feature type="modified residue" description="4-aspartylphosphate" evidence="15">
    <location>
        <position position="732"/>
    </location>
</feature>
<comment type="catalytic activity">
    <reaction evidence="1">
        <text>ATP + protein L-histidine = ADP + protein N-phospho-L-histidine.</text>
        <dbReference type="EC" id="2.7.13.3"/>
    </reaction>
</comment>
<dbReference type="Pfam" id="PF00512">
    <property type="entry name" value="HisKA"/>
    <property type="match status" value="1"/>
</dbReference>
<dbReference type="Gene3D" id="3.30.565.10">
    <property type="entry name" value="Histidine kinase-like ATPase, C-terminal domain"/>
    <property type="match status" value="1"/>
</dbReference>
<evidence type="ECO:0000256" key="3">
    <source>
        <dbReference type="ARBA" id="ARBA00012438"/>
    </source>
</evidence>
<evidence type="ECO:0000259" key="18">
    <source>
        <dbReference type="PROSITE" id="PS50109"/>
    </source>
</evidence>
<dbReference type="Gene3D" id="3.40.50.2300">
    <property type="match status" value="2"/>
</dbReference>
<dbReference type="InterPro" id="IPR005467">
    <property type="entry name" value="His_kinase_dom"/>
</dbReference>
<proteinExistence type="predicted"/>
<evidence type="ECO:0000256" key="8">
    <source>
        <dbReference type="ARBA" id="ARBA00022741"/>
    </source>
</evidence>
<dbReference type="InterPro" id="IPR036641">
    <property type="entry name" value="HPT_dom_sf"/>
</dbReference>
<dbReference type="InterPro" id="IPR008207">
    <property type="entry name" value="Sig_transdc_His_kin_Hpt_dom"/>
</dbReference>
<dbReference type="CDD" id="cd00082">
    <property type="entry name" value="HisKA"/>
    <property type="match status" value="1"/>
</dbReference>
<dbReference type="GO" id="GO:0005524">
    <property type="term" value="F:ATP binding"/>
    <property type="evidence" value="ECO:0007669"/>
    <property type="project" value="UniProtKB-KW"/>
</dbReference>
<dbReference type="GO" id="GO:0005886">
    <property type="term" value="C:plasma membrane"/>
    <property type="evidence" value="ECO:0007669"/>
    <property type="project" value="UniProtKB-SubCell"/>
</dbReference>
<dbReference type="Pfam" id="PF02518">
    <property type="entry name" value="HATPase_c"/>
    <property type="match status" value="1"/>
</dbReference>
<organism evidence="22 23">
    <name type="scientific">Alkalilimnicola ehrlichii</name>
    <dbReference type="NCBI Taxonomy" id="351052"/>
    <lineage>
        <taxon>Bacteria</taxon>
        <taxon>Pseudomonadati</taxon>
        <taxon>Pseudomonadota</taxon>
        <taxon>Gammaproteobacteria</taxon>
        <taxon>Chromatiales</taxon>
        <taxon>Ectothiorhodospiraceae</taxon>
        <taxon>Alkalilimnicola</taxon>
    </lineage>
</organism>
<keyword evidence="11 17" id="KW-1133">Transmembrane helix</keyword>
<dbReference type="PRINTS" id="PR00344">
    <property type="entry name" value="BCTRLSENSOR"/>
</dbReference>
<keyword evidence="7 17" id="KW-0812">Transmembrane</keyword>
<sequence length="923" mass="101385">MSRPKIEASAMRYLFTSILLIVAVAILVTGAWVSAQRDAFVREGEQTALLLAYIARATLSNEEPQLLEQVTYGALGSRNVQAVRIHERDGTPVVDIRRKIQALTPEGNLSAYVLKLMLATENENTFSAPVYPPLTALSNIPPNIDESTLGWVEIELSTDEFARYSVPPLGSAFSFALFAAVLLAAIALVRAHRQRQALISIHDTIQRLKRGNLEARTDVHGRGALPSVADELNAMADALNRAQLELEQKVEQTTSELRETLEAVEIQNVELDLARKRALEASKVKSEFLANMSHEIRTPINGILGFADLLAHSPLDEEQRDYINTVKDSCANLLTIVNDILDFSKIEAGKLAIDSVAFDLRDSVEEVLSLLAPTAYGKALELLHLIYADVPLKLFGDPIRIRQVLTNLAHNAIKFTPSGRVIVRVMLEDESEQDALLRITVEDTGIGLSEEDQSRLFTAFGQADTSITRRFGGAGLGLIISRKLVEQMGGAIGFESEHGQGSVFWFTLRCLKQRNALLTNEGRDTPLENKRILLYDENNLSRLALKHVLETWGVRVNEVNERQQFISLVAAQSRWDLVVVGLNRGELNARTFHGLMPRMKNIELPILVLASTVDRNELRSLLQQGAKAALPKALRRQTLYRELCRLCNGELPQPSLVSTTARPNDIIGAKADRSSTPTGKRPLVLVVDDNPINRKLVTTILGIHGADVVEAEDGQEAVNIAAEHPLDLVFMDIHMPTMSGETATQKIQAQNNRAKKPRIVALTANAMPGERERLLAAGMDDCLIKPISEEQVAAILNDICAQTNTTAVGDMSTIAAATAASDATSNLANDLLAMLENELPEHKRLIKQAYRSNKLTELKDIVHKLHGAANVCRQTALGTACADLERALIEDDVVMVPAGVRCVVEEIDVILNREQSIEVTQSA</sequence>
<evidence type="ECO:0000256" key="1">
    <source>
        <dbReference type="ARBA" id="ARBA00000085"/>
    </source>
</evidence>
<comment type="caution">
    <text evidence="15">Lacks conserved residue(s) required for the propagation of feature annotation.</text>
</comment>
<dbReference type="AlphaFoldDB" id="A0A3E0X2I3"/>
<accession>A0A3E0X2I3</accession>
<keyword evidence="8" id="KW-0547">Nucleotide-binding</keyword>
<evidence type="ECO:0000256" key="2">
    <source>
        <dbReference type="ARBA" id="ARBA00004651"/>
    </source>
</evidence>
<dbReference type="FunFam" id="3.30.565.10:FF:000010">
    <property type="entry name" value="Sensor histidine kinase RcsC"/>
    <property type="match status" value="1"/>
</dbReference>
<dbReference type="InterPro" id="IPR011006">
    <property type="entry name" value="CheY-like_superfamily"/>
</dbReference>
<evidence type="ECO:0000256" key="5">
    <source>
        <dbReference type="ARBA" id="ARBA00022553"/>
    </source>
</evidence>
<dbReference type="SUPFAM" id="SSF55874">
    <property type="entry name" value="ATPase domain of HSP90 chaperone/DNA topoisomerase II/histidine kinase"/>
    <property type="match status" value="1"/>
</dbReference>
<evidence type="ECO:0000256" key="17">
    <source>
        <dbReference type="SAM" id="Phobius"/>
    </source>
</evidence>
<dbReference type="FunFam" id="1.10.287.130:FF:000003">
    <property type="entry name" value="Histidine kinase"/>
    <property type="match status" value="1"/>
</dbReference>
<feature type="domain" description="HAMP" evidence="20">
    <location>
        <begin position="192"/>
        <end position="251"/>
    </location>
</feature>
<keyword evidence="4" id="KW-1003">Cell membrane</keyword>
<dbReference type="PANTHER" id="PTHR45339:SF5">
    <property type="entry name" value="HISTIDINE KINASE"/>
    <property type="match status" value="1"/>
</dbReference>
<gene>
    <name evidence="22" type="ORF">CAL65_04440</name>
</gene>
<dbReference type="InterPro" id="IPR001789">
    <property type="entry name" value="Sig_transdc_resp-reg_receiver"/>
</dbReference>
<dbReference type="SMART" id="SM00388">
    <property type="entry name" value="HisKA"/>
    <property type="match status" value="1"/>
</dbReference>
<feature type="domain" description="Response regulatory" evidence="19">
    <location>
        <begin position="683"/>
        <end position="800"/>
    </location>
</feature>
<evidence type="ECO:0000313" key="23">
    <source>
        <dbReference type="Proteomes" id="UP000256763"/>
    </source>
</evidence>